<dbReference type="AlphaFoldDB" id="A0A285CNL6"/>
<dbReference type="EMBL" id="OAOQ01000002">
    <property type="protein sequence ID" value="SNX69005.1"/>
    <property type="molecule type" value="Genomic_DNA"/>
</dbReference>
<name>A0A285CNL6_9RHOB</name>
<protein>
    <submittedName>
        <fullName evidence="2">Uncharacterized protein DUF1127</fullName>
    </submittedName>
</protein>
<accession>A0A285CNL6</accession>
<evidence type="ECO:0000313" key="3">
    <source>
        <dbReference type="Proteomes" id="UP000219467"/>
    </source>
</evidence>
<gene>
    <name evidence="2" type="ORF">SAMN05878503_102446</name>
</gene>
<evidence type="ECO:0000259" key="1">
    <source>
        <dbReference type="Pfam" id="PF06568"/>
    </source>
</evidence>
<reference evidence="3" key="1">
    <citation type="submission" date="2017-08" db="EMBL/GenBank/DDBJ databases">
        <authorList>
            <person name="Varghese N."/>
            <person name="Submissions S."/>
        </authorList>
    </citation>
    <scope>NUCLEOTIDE SEQUENCE [LARGE SCALE GENOMIC DNA]</scope>
    <source>
        <strain evidence="3">JA234</strain>
    </source>
</reference>
<organism evidence="2 3">
    <name type="scientific">Cereibacter ovatus</name>
    <dbReference type="NCBI Taxonomy" id="439529"/>
    <lineage>
        <taxon>Bacteria</taxon>
        <taxon>Pseudomonadati</taxon>
        <taxon>Pseudomonadota</taxon>
        <taxon>Alphaproteobacteria</taxon>
        <taxon>Rhodobacterales</taxon>
        <taxon>Paracoccaceae</taxon>
        <taxon>Cereibacter</taxon>
    </lineage>
</organism>
<sequence>MKLGHYEMAYANTTRMANAGLGDRLTGLVASVKQALAQRRVYRDTVRELNGLTTRELADLGIHRSMITRVAMEAAYGK</sequence>
<dbReference type="Proteomes" id="UP000219467">
    <property type="component" value="Unassembled WGS sequence"/>
</dbReference>
<feature type="domain" description="YjiS-like" evidence="1">
    <location>
        <begin position="34"/>
        <end position="67"/>
    </location>
</feature>
<evidence type="ECO:0000313" key="2">
    <source>
        <dbReference type="EMBL" id="SNX69005.1"/>
    </source>
</evidence>
<keyword evidence="3" id="KW-1185">Reference proteome</keyword>
<dbReference type="Pfam" id="PF06568">
    <property type="entry name" value="YjiS-like"/>
    <property type="match status" value="1"/>
</dbReference>
<proteinExistence type="predicted"/>
<dbReference type="InterPro" id="IPR009506">
    <property type="entry name" value="YjiS-like"/>
</dbReference>